<protein>
    <submittedName>
        <fullName evidence="2">CaiB/BaiF CoA-transferase family protein</fullName>
    </submittedName>
</protein>
<proteinExistence type="predicted"/>
<dbReference type="InterPro" id="IPR003673">
    <property type="entry name" value="CoA-Trfase_fam_III"/>
</dbReference>
<dbReference type="Gene3D" id="3.30.1540.10">
    <property type="entry name" value="formyl-coa transferase, domain 3"/>
    <property type="match status" value="1"/>
</dbReference>
<dbReference type="InterPro" id="IPR050483">
    <property type="entry name" value="CoA-transferase_III_domain"/>
</dbReference>
<dbReference type="PANTHER" id="PTHR48207">
    <property type="entry name" value="SUCCINATE--HYDROXYMETHYLGLUTARATE COA-TRANSFERASE"/>
    <property type="match status" value="1"/>
</dbReference>
<dbReference type="Proteomes" id="UP001243420">
    <property type="component" value="Chromosome"/>
</dbReference>
<reference evidence="2 3" key="1">
    <citation type="submission" date="2023-04" db="EMBL/GenBank/DDBJ databases">
        <title>Jannaschia ovalis sp. nov., a marine bacterium isolated from sea tidal flat.</title>
        <authorList>
            <person name="Kwon D.Y."/>
            <person name="Kim J.-J."/>
        </authorList>
    </citation>
    <scope>NUCLEOTIDE SEQUENCE [LARGE SCALE GENOMIC DNA]</scope>
    <source>
        <strain evidence="2 3">GRR-S6-38</strain>
    </source>
</reference>
<dbReference type="Pfam" id="PF02515">
    <property type="entry name" value="CoA_transf_3"/>
    <property type="match status" value="1"/>
</dbReference>
<dbReference type="InterPro" id="IPR023606">
    <property type="entry name" value="CoA-Trfase_III_dom_1_sf"/>
</dbReference>
<sequence>MVAADLPLAGLTVVALEHAVAAPFCTRQLADMGARVIKIERPGTGDFARGYDTRARGLSSHFVWTNRSKESLALDLRHEAAAEVLDALVDRADVIVQNLAPGAAARLGLGWDAVHARNPRTILCDISGYGAGNDRKAYDLLVQAEAGLVSVTGTPEVPSKAGISISDIAAGMYALTNILSALIARGVSGRGRHLDVSMLAATAEWMGYPMYYAMDGAPPPARAGAAHATIFPYGPFAATDGEVIFGLQNSREWQVFCRDVLGDATLAEDARFATNHARAANAEALRALIEGAFAGLTCDAVRARLDAAGIGNARLNDMAALWDHPALAGRWREVESPAGPLPALLPPGQAEARMDPIPALGQHSRAILAELGLSEDRIDALAAEGAI</sequence>
<keyword evidence="1" id="KW-0808">Transferase</keyword>
<keyword evidence="3" id="KW-1185">Reference proteome</keyword>
<dbReference type="RefSeq" id="WP_279965660.1">
    <property type="nucleotide sequence ID" value="NZ_CP122537.1"/>
</dbReference>
<dbReference type="EMBL" id="CP122537">
    <property type="protein sequence ID" value="WGH78909.1"/>
    <property type="molecule type" value="Genomic_DNA"/>
</dbReference>
<dbReference type="PANTHER" id="PTHR48207:SF3">
    <property type="entry name" value="SUCCINATE--HYDROXYMETHYLGLUTARATE COA-TRANSFERASE"/>
    <property type="match status" value="1"/>
</dbReference>
<accession>A0ABY8LC54</accession>
<evidence type="ECO:0000256" key="1">
    <source>
        <dbReference type="ARBA" id="ARBA00022679"/>
    </source>
</evidence>
<gene>
    <name evidence="2" type="ORF">P8627_01205</name>
</gene>
<dbReference type="InterPro" id="IPR044855">
    <property type="entry name" value="CoA-Trfase_III_dom3_sf"/>
</dbReference>
<dbReference type="SUPFAM" id="SSF89796">
    <property type="entry name" value="CoA-transferase family III (CaiB/BaiF)"/>
    <property type="match status" value="1"/>
</dbReference>
<name>A0ABY8LC54_9RHOB</name>
<evidence type="ECO:0000313" key="2">
    <source>
        <dbReference type="EMBL" id="WGH78909.1"/>
    </source>
</evidence>
<organism evidence="2 3">
    <name type="scientific">Jannaschia ovalis</name>
    <dbReference type="NCBI Taxonomy" id="3038773"/>
    <lineage>
        <taxon>Bacteria</taxon>
        <taxon>Pseudomonadati</taxon>
        <taxon>Pseudomonadota</taxon>
        <taxon>Alphaproteobacteria</taxon>
        <taxon>Rhodobacterales</taxon>
        <taxon>Roseobacteraceae</taxon>
        <taxon>Jannaschia</taxon>
    </lineage>
</organism>
<dbReference type="Gene3D" id="3.40.50.10540">
    <property type="entry name" value="Crotonobetainyl-coa:carnitine coa-transferase, domain 1"/>
    <property type="match status" value="1"/>
</dbReference>
<evidence type="ECO:0000313" key="3">
    <source>
        <dbReference type="Proteomes" id="UP001243420"/>
    </source>
</evidence>